<accession>A0ACC2XPW6</accession>
<protein>
    <submittedName>
        <fullName evidence="1">Uncharacterized protein</fullName>
    </submittedName>
</protein>
<dbReference type="Proteomes" id="UP001243375">
    <property type="component" value="Unassembled WGS sequence"/>
</dbReference>
<gene>
    <name evidence="1" type="ORF">QFC22_000654</name>
</gene>
<keyword evidence="2" id="KW-1185">Reference proteome</keyword>
<name>A0ACC2XPW6_9TREE</name>
<evidence type="ECO:0000313" key="1">
    <source>
        <dbReference type="EMBL" id="KAJ9125691.1"/>
    </source>
</evidence>
<organism evidence="1 2">
    <name type="scientific">Naganishia vaughanmartiniae</name>
    <dbReference type="NCBI Taxonomy" id="1424756"/>
    <lineage>
        <taxon>Eukaryota</taxon>
        <taxon>Fungi</taxon>
        <taxon>Dikarya</taxon>
        <taxon>Basidiomycota</taxon>
        <taxon>Agaricomycotina</taxon>
        <taxon>Tremellomycetes</taxon>
        <taxon>Filobasidiales</taxon>
        <taxon>Filobasidiaceae</taxon>
        <taxon>Naganishia</taxon>
    </lineage>
</organism>
<dbReference type="EMBL" id="JASBWU010000001">
    <property type="protein sequence ID" value="KAJ9125691.1"/>
    <property type="molecule type" value="Genomic_DNA"/>
</dbReference>
<reference evidence="1" key="1">
    <citation type="submission" date="2023-04" db="EMBL/GenBank/DDBJ databases">
        <title>Draft Genome sequencing of Naganishia species isolated from polar environments using Oxford Nanopore Technology.</title>
        <authorList>
            <person name="Leo P."/>
            <person name="Venkateswaran K."/>
        </authorList>
    </citation>
    <scope>NUCLEOTIDE SEQUENCE</scope>
    <source>
        <strain evidence="1">MNA-CCFEE 5425</strain>
    </source>
</reference>
<comment type="caution">
    <text evidence="1">The sequence shown here is derived from an EMBL/GenBank/DDBJ whole genome shotgun (WGS) entry which is preliminary data.</text>
</comment>
<proteinExistence type="predicted"/>
<evidence type="ECO:0000313" key="2">
    <source>
        <dbReference type="Proteomes" id="UP001243375"/>
    </source>
</evidence>
<sequence>MTNRYARPRLIEIHEQSYTPPAIRRPVQDMLTFAWTHRVWPLQHTSPAVLAGQVLEKVLRKIGGDAEGEKVAVVDFCSGAGGPIPTIERVVNAHRSAKNLPATPFILTDIHPHPAAWSTLRHSATSLDYVPHSVDATRADRELVGVAGKADDATRHFRTFFLAFHHFDERGAQAVIRDAMENADGIGIFELQEFNVGSLLVITGLFPLTWLATPFLRPSLLQLFFTYVVPIIPLILVLDGYVSAYRTRTFAHVSPALSSPTKYLATTYPPCSSAPRREQVKYLASLAESELQAQGKTPTGGGSWVWEQGREAHTMGMGKMYYIVGRRADV</sequence>